<dbReference type="Gene3D" id="1.20.1250.20">
    <property type="entry name" value="MFS general substrate transporter like domains"/>
    <property type="match status" value="2"/>
</dbReference>
<reference evidence="14 15" key="1">
    <citation type="journal article" date="2022" name="Int. J. Syst. Evol. Microbiol.">
        <title>Apilactobacillus apisilvae sp. nov., Nicolia spurrieriana gen. nov. sp. nov., Bombilactobacillus folatiphilus sp. nov. and Bombilactobacillus thymidiniphilus sp. nov., four new lactic acid bacterial isolates from stingless bees Tetragonula carbonaria and Austroplebeia australis.</title>
        <authorList>
            <person name="Oliphant S.A."/>
            <person name="Watson-Haigh N.S."/>
            <person name="Sumby K.M."/>
            <person name="Gardner J."/>
            <person name="Groom S."/>
            <person name="Jiranek V."/>
        </authorList>
    </citation>
    <scope>NUCLEOTIDE SEQUENCE [LARGE SCALE GENOMIC DNA]</scope>
    <source>
        <strain evidence="14 15">SG4_A1</strain>
    </source>
</reference>
<evidence type="ECO:0000256" key="4">
    <source>
        <dbReference type="ARBA" id="ARBA00022475"/>
    </source>
</evidence>
<feature type="transmembrane region" description="Helical" evidence="12">
    <location>
        <begin position="388"/>
        <end position="408"/>
    </location>
</feature>
<evidence type="ECO:0000256" key="10">
    <source>
        <dbReference type="ARBA" id="ARBA00022989"/>
    </source>
</evidence>
<evidence type="ECO:0000259" key="13">
    <source>
        <dbReference type="PROSITE" id="PS51093"/>
    </source>
</evidence>
<keyword evidence="8 12" id="KW-0812">Transmembrane</keyword>
<feature type="transmembrane region" description="Helical" evidence="12">
    <location>
        <begin position="255"/>
        <end position="276"/>
    </location>
</feature>
<evidence type="ECO:0000256" key="11">
    <source>
        <dbReference type="ARBA" id="ARBA00023136"/>
    </source>
</evidence>
<evidence type="ECO:0000256" key="6">
    <source>
        <dbReference type="ARBA" id="ARBA00022597"/>
    </source>
</evidence>
<feature type="transmembrane region" description="Helical" evidence="12">
    <location>
        <begin position="44"/>
        <end position="66"/>
    </location>
</feature>
<keyword evidence="9" id="KW-0769">Symport</keyword>
<dbReference type="InterPro" id="IPR001127">
    <property type="entry name" value="PTS_EIIA_1_perm"/>
</dbReference>
<evidence type="ECO:0000256" key="7">
    <source>
        <dbReference type="ARBA" id="ARBA00022679"/>
    </source>
</evidence>
<evidence type="ECO:0000256" key="5">
    <source>
        <dbReference type="ARBA" id="ARBA00022553"/>
    </source>
</evidence>
<keyword evidence="5" id="KW-0597">Phosphoprotein</keyword>
<keyword evidence="15" id="KW-1185">Reference proteome</keyword>
<dbReference type="InterPro" id="IPR001927">
    <property type="entry name" value="Na/Gal_symport"/>
</dbReference>
<feature type="transmembrane region" description="Helical" evidence="12">
    <location>
        <begin position="420"/>
        <end position="443"/>
    </location>
</feature>
<organism evidence="14 15">
    <name type="scientific">Bombilactobacillus thymidiniphilus</name>
    <dbReference type="NCBI Taxonomy" id="2923363"/>
    <lineage>
        <taxon>Bacteria</taxon>
        <taxon>Bacillati</taxon>
        <taxon>Bacillota</taxon>
        <taxon>Bacilli</taxon>
        <taxon>Lactobacillales</taxon>
        <taxon>Lactobacillaceae</taxon>
        <taxon>Bombilactobacillus</taxon>
    </lineage>
</organism>
<feature type="domain" description="PTS EIIA type-1" evidence="13">
    <location>
        <begin position="497"/>
        <end position="601"/>
    </location>
</feature>
<dbReference type="Pfam" id="PF13347">
    <property type="entry name" value="MFS_2"/>
    <property type="match status" value="1"/>
</dbReference>
<gene>
    <name evidence="14" type="ORF">MOO47_04705</name>
</gene>
<dbReference type="SUPFAM" id="SSF51261">
    <property type="entry name" value="Duplicated hybrid motif"/>
    <property type="match status" value="1"/>
</dbReference>
<proteinExistence type="inferred from homology"/>
<feature type="transmembrane region" description="Helical" evidence="12">
    <location>
        <begin position="87"/>
        <end position="103"/>
    </location>
</feature>
<feature type="transmembrane region" description="Helical" evidence="12">
    <location>
        <begin position="196"/>
        <end position="216"/>
    </location>
</feature>
<dbReference type="SUPFAM" id="SSF103473">
    <property type="entry name" value="MFS general substrate transporter"/>
    <property type="match status" value="1"/>
</dbReference>
<sequence length="637" mass="69902">MAKYKTRISYLLGAFGHDFFAAAMLTYFIMFITNHLFITKDNSFNNQMIGIVTTTMVVIRIIELFIDPFIGNTVDKTQTRWGKFKPWVIVGAVVSGITLVLLYTDMGGLATKNPFLYIVVFAVIYIIMDIFYSFKDIGLWSMVPALTLDSEERDTLSTWGRFGSTLGGNIVTLVVVPIALFFSVHYNEGQGDKRGWLAFGIITAILSILGACIIGFGTKEQKTALRTNKQNTSTKDVFSILFKNDQLMWSAITHFFFEMAWGLVNALLLYYFTFILGDSEKFTVYGTTNFIIGMISVALFPSLAHKFQRRKVFVIGGLIMIVGLVLLFFADNSSILSVAGAAITAAPQPLLFLVIMLTMTDTVEYGQLKLHHRDESLVLSVRPLIDKLASAIVNGLVSIIVIIAHMSGNARVSSITNADAWKFKVCMLAVPIVLLLIAIMIFVKKVTLTETVHAKIVDQLEKTWGQDTAKTALSTDSTTIITAPVAGVTRSLQDVSDKEFASGNVGRGLAISPDENVVTAPVSGQVRLVLPTKHAVGIVTADGLLVLVHVGINTVKLHGRGFSSSLENGQQVQAGDTLLHFDDQLIKKAGLDDTVLVTILNPSKVAKFELTVAVGQSVQMQQDIFQVQTIKERQDDN</sequence>
<feature type="transmembrane region" description="Helical" evidence="12">
    <location>
        <begin position="166"/>
        <end position="184"/>
    </location>
</feature>
<dbReference type="PANTHER" id="PTHR11328:SF24">
    <property type="entry name" value="MAJOR FACILITATOR SUPERFAMILY (MFS) PROFILE DOMAIN-CONTAINING PROTEIN"/>
    <property type="match status" value="1"/>
</dbReference>
<dbReference type="Gene3D" id="2.70.70.10">
    <property type="entry name" value="Glucose Permease (Domain IIA)"/>
    <property type="match status" value="1"/>
</dbReference>
<dbReference type="InterPro" id="IPR039672">
    <property type="entry name" value="MFS_2"/>
</dbReference>
<keyword evidence="4" id="KW-1003">Cell membrane</keyword>
<feature type="transmembrane region" description="Helical" evidence="12">
    <location>
        <begin position="312"/>
        <end position="330"/>
    </location>
</feature>
<dbReference type="PROSITE" id="PS00872">
    <property type="entry name" value="NA_GALACTOSIDE_SYMP"/>
    <property type="match status" value="1"/>
</dbReference>
<dbReference type="EMBL" id="CP093365">
    <property type="protein sequence ID" value="UQS83090.1"/>
    <property type="molecule type" value="Genomic_DNA"/>
</dbReference>
<protein>
    <submittedName>
        <fullName evidence="14">Glycoside-pentoside-hexuronide (GPH):cation symporter</fullName>
    </submittedName>
</protein>
<comment type="similarity">
    <text evidence="2">In the N-terminal section; belongs to the sodium:galactoside symporter (TC 2.A.2) family.</text>
</comment>
<dbReference type="NCBIfam" id="TIGR00830">
    <property type="entry name" value="PTBA"/>
    <property type="match status" value="1"/>
</dbReference>
<keyword evidence="6" id="KW-0762">Sugar transport</keyword>
<keyword evidence="11 12" id="KW-0472">Membrane</keyword>
<dbReference type="Proteomes" id="UP000831947">
    <property type="component" value="Chromosome"/>
</dbReference>
<dbReference type="InterPro" id="IPR036259">
    <property type="entry name" value="MFS_trans_sf"/>
</dbReference>
<dbReference type="RefSeq" id="WP_249512317.1">
    <property type="nucleotide sequence ID" value="NZ_CP093365.1"/>
</dbReference>
<feature type="transmembrane region" description="Helical" evidence="12">
    <location>
        <begin position="12"/>
        <end position="32"/>
    </location>
</feature>
<keyword evidence="10 12" id="KW-1133">Transmembrane helix</keyword>
<feature type="transmembrane region" description="Helical" evidence="12">
    <location>
        <begin position="336"/>
        <end position="359"/>
    </location>
</feature>
<evidence type="ECO:0000313" key="15">
    <source>
        <dbReference type="Proteomes" id="UP000831947"/>
    </source>
</evidence>
<comment type="subcellular location">
    <subcellularLocation>
        <location evidence="1">Cell membrane</location>
        <topology evidence="1">Multi-pass membrane protein</topology>
    </subcellularLocation>
</comment>
<feature type="transmembrane region" description="Helical" evidence="12">
    <location>
        <begin position="282"/>
        <end position="300"/>
    </location>
</feature>
<dbReference type="CDD" id="cd17332">
    <property type="entry name" value="MFS_MelB_like"/>
    <property type="match status" value="1"/>
</dbReference>
<dbReference type="InterPro" id="IPR018043">
    <property type="entry name" value="Na/Gal_symport_CS"/>
</dbReference>
<evidence type="ECO:0000256" key="8">
    <source>
        <dbReference type="ARBA" id="ARBA00022692"/>
    </source>
</evidence>
<dbReference type="NCBIfam" id="TIGR00792">
    <property type="entry name" value="gph"/>
    <property type="match status" value="1"/>
</dbReference>
<evidence type="ECO:0000256" key="12">
    <source>
        <dbReference type="SAM" id="Phobius"/>
    </source>
</evidence>
<dbReference type="PROSITE" id="PS51093">
    <property type="entry name" value="PTS_EIIA_TYPE_1"/>
    <property type="match status" value="1"/>
</dbReference>
<name>A0ABY4PBE4_9LACO</name>
<evidence type="ECO:0000256" key="1">
    <source>
        <dbReference type="ARBA" id="ARBA00004651"/>
    </source>
</evidence>
<evidence type="ECO:0000256" key="3">
    <source>
        <dbReference type="ARBA" id="ARBA00022448"/>
    </source>
</evidence>
<keyword evidence="3" id="KW-0813">Transport</keyword>
<dbReference type="Pfam" id="PF00358">
    <property type="entry name" value="PTS_EIIA_1"/>
    <property type="match status" value="1"/>
</dbReference>
<dbReference type="PANTHER" id="PTHR11328">
    <property type="entry name" value="MAJOR FACILITATOR SUPERFAMILY DOMAIN-CONTAINING PROTEIN"/>
    <property type="match status" value="1"/>
</dbReference>
<dbReference type="PROSITE" id="PS00371">
    <property type="entry name" value="PTS_EIIA_TYPE_1_HIS"/>
    <property type="match status" value="1"/>
</dbReference>
<evidence type="ECO:0000313" key="14">
    <source>
        <dbReference type="EMBL" id="UQS83090.1"/>
    </source>
</evidence>
<evidence type="ECO:0000256" key="2">
    <source>
        <dbReference type="ARBA" id="ARBA00007724"/>
    </source>
</evidence>
<feature type="transmembrane region" description="Helical" evidence="12">
    <location>
        <begin position="115"/>
        <end position="134"/>
    </location>
</feature>
<evidence type="ECO:0000256" key="9">
    <source>
        <dbReference type="ARBA" id="ARBA00022847"/>
    </source>
</evidence>
<accession>A0ABY4PBE4</accession>
<keyword evidence="7" id="KW-0808">Transferase</keyword>
<dbReference type="InterPro" id="IPR011055">
    <property type="entry name" value="Dup_hybrid_motif"/>
</dbReference>